<gene>
    <name evidence="2" type="primary">neuC</name>
    <name evidence="2" type="ORF">H9724_05630</name>
</gene>
<dbReference type="SUPFAM" id="SSF53756">
    <property type="entry name" value="UDP-Glycosyltransferase/glycogen phosphorylase"/>
    <property type="match status" value="1"/>
</dbReference>
<reference evidence="2" key="2">
    <citation type="submission" date="2021-04" db="EMBL/GenBank/DDBJ databases">
        <authorList>
            <person name="Gilroy R."/>
        </authorList>
    </citation>
    <scope>NUCLEOTIDE SEQUENCE</scope>
    <source>
        <strain evidence="2">CHK188-11489</strain>
    </source>
</reference>
<comment type="caution">
    <text evidence="2">The sequence shown here is derived from an EMBL/GenBank/DDBJ whole genome shotgun (WGS) entry which is preliminary data.</text>
</comment>
<dbReference type="InterPro" id="IPR020004">
    <property type="entry name" value="UDP-GlcNAc_Epase"/>
</dbReference>
<dbReference type="Pfam" id="PF02350">
    <property type="entry name" value="Epimerase_2"/>
    <property type="match status" value="1"/>
</dbReference>
<dbReference type="NCBIfam" id="TIGR03568">
    <property type="entry name" value="NeuC_NnaA"/>
    <property type="match status" value="1"/>
</dbReference>
<dbReference type="GO" id="GO:0006047">
    <property type="term" value="P:UDP-N-acetylglucosamine metabolic process"/>
    <property type="evidence" value="ECO:0007669"/>
    <property type="project" value="InterPro"/>
</dbReference>
<dbReference type="PANTHER" id="PTHR43174:SF3">
    <property type="entry name" value="UDP-N-ACETYLGLUCOSAMINE 2-EPIMERASE"/>
    <property type="match status" value="1"/>
</dbReference>
<proteinExistence type="predicted"/>
<feature type="domain" description="UDP-N-acetylglucosamine 2-epimerase" evidence="1">
    <location>
        <begin position="25"/>
        <end position="371"/>
    </location>
</feature>
<reference evidence="2" key="1">
    <citation type="journal article" date="2021" name="PeerJ">
        <title>Extensive microbial diversity within the chicken gut microbiome revealed by metagenomics and culture.</title>
        <authorList>
            <person name="Gilroy R."/>
            <person name="Ravi A."/>
            <person name="Getino M."/>
            <person name="Pursley I."/>
            <person name="Horton D.L."/>
            <person name="Alikhan N.F."/>
            <person name="Baker D."/>
            <person name="Gharbi K."/>
            <person name="Hall N."/>
            <person name="Watson M."/>
            <person name="Adriaenssens E.M."/>
            <person name="Foster-Nyarko E."/>
            <person name="Jarju S."/>
            <person name="Secka A."/>
            <person name="Antonio M."/>
            <person name="Oren A."/>
            <person name="Chaudhuri R.R."/>
            <person name="La Ragione R."/>
            <person name="Hildebrand F."/>
            <person name="Pallen M.J."/>
        </authorList>
    </citation>
    <scope>NUCLEOTIDE SEQUENCE</scope>
    <source>
        <strain evidence="2">CHK188-11489</strain>
    </source>
</reference>
<evidence type="ECO:0000259" key="1">
    <source>
        <dbReference type="Pfam" id="PF02350"/>
    </source>
</evidence>
<dbReference type="InterPro" id="IPR029767">
    <property type="entry name" value="WecB-like"/>
</dbReference>
<accession>A0A9D2FKH7</accession>
<dbReference type="EC" id="3.2.1.183" evidence="2"/>
<keyword evidence="2" id="KW-0326">Glycosidase</keyword>
<dbReference type="InterPro" id="IPR003331">
    <property type="entry name" value="UDP_GlcNAc_Epimerase_2_dom"/>
</dbReference>
<organism evidence="2 3">
    <name type="scientific">Candidatus Gemmiger avistercoris</name>
    <dbReference type="NCBI Taxonomy" id="2838606"/>
    <lineage>
        <taxon>Bacteria</taxon>
        <taxon>Bacillati</taxon>
        <taxon>Bacillota</taxon>
        <taxon>Clostridia</taxon>
        <taxon>Eubacteriales</taxon>
        <taxon>Gemmiger</taxon>
    </lineage>
</organism>
<dbReference type="Gene3D" id="3.40.50.2000">
    <property type="entry name" value="Glycogen Phosphorylase B"/>
    <property type="match status" value="2"/>
</dbReference>
<protein>
    <submittedName>
        <fullName evidence="2">UDP-N-acetylglucosamine 2-epimerase (Hydrolyzing)</fullName>
        <ecNumber evidence="2">3.2.1.183</ecNumber>
    </submittedName>
</protein>
<evidence type="ECO:0000313" key="3">
    <source>
        <dbReference type="Proteomes" id="UP000824105"/>
    </source>
</evidence>
<sequence length="397" mass="42311">MSQRTICVVTATRAEYGLLRPVIRKLAADAGLRLQLAVTGAHLCARLGSTVREIEADGVPIAARLPVFLEQDGEPVARTIARTLTVFDEYFAAHRPDAVLLLGDRFEIFAVAAAAAGRHIPIAHISGGDVTLGAADEYYRHCISKMAALHFPSCADSAARLVRMGEEPGRVFCVGGLGDENIRTLPKMTRQELCASTGFDLMQPFALVTYHPETSAGAPHPAVQAEALCAAMAAVPGVFWLITGSNADAGGQVCTRKMQEFAAAHPDRAGFIQSLGLRRYLSAMQYAALVAGNSSSGVVETPTFGVPAVNIGQRQAGRLLCANVLCCPAEAPAIEEALRTALTPAFAARARTARSPYNGGDTSGKICRVLRRFDFACCKTFYDGPVPEFDPQRSVFE</sequence>
<dbReference type="AlphaFoldDB" id="A0A9D2FKH7"/>
<evidence type="ECO:0000313" key="2">
    <source>
        <dbReference type="EMBL" id="HIZ62232.1"/>
    </source>
</evidence>
<name>A0A9D2FKH7_9FIRM</name>
<keyword evidence="2" id="KW-0378">Hydrolase</keyword>
<dbReference type="Proteomes" id="UP000824105">
    <property type="component" value="Unassembled WGS sequence"/>
</dbReference>
<dbReference type="PANTHER" id="PTHR43174">
    <property type="entry name" value="UDP-N-ACETYLGLUCOSAMINE 2-EPIMERASE"/>
    <property type="match status" value="1"/>
</dbReference>
<dbReference type="GO" id="GO:0004553">
    <property type="term" value="F:hydrolase activity, hydrolyzing O-glycosyl compounds"/>
    <property type="evidence" value="ECO:0007669"/>
    <property type="project" value="InterPro"/>
</dbReference>
<dbReference type="EMBL" id="DXBF01000051">
    <property type="protein sequence ID" value="HIZ62232.1"/>
    <property type="molecule type" value="Genomic_DNA"/>
</dbReference>